<feature type="domain" description="Glyoxalase-like" evidence="1">
    <location>
        <begin position="9"/>
        <end position="104"/>
    </location>
</feature>
<proteinExistence type="predicted"/>
<dbReference type="EMBL" id="WLVL01000038">
    <property type="protein sequence ID" value="MTB72350.1"/>
    <property type="molecule type" value="Genomic_DNA"/>
</dbReference>
<feature type="domain" description="Glyoxalase-like" evidence="1">
    <location>
        <begin position="117"/>
        <end position="219"/>
    </location>
</feature>
<dbReference type="InterPro" id="IPR029068">
    <property type="entry name" value="Glyas_Bleomycin-R_OHBP_Dase"/>
</dbReference>
<dbReference type="Gene3D" id="3.10.180.10">
    <property type="entry name" value="2,3-Dihydroxybiphenyl 1,2-Dioxygenase, domain 1"/>
    <property type="match status" value="2"/>
</dbReference>
<evidence type="ECO:0000313" key="3">
    <source>
        <dbReference type="Proteomes" id="UP000431092"/>
    </source>
</evidence>
<comment type="caution">
    <text evidence="2">The sequence shown here is derived from an EMBL/GenBank/DDBJ whole genome shotgun (WGS) entry which is preliminary data.</text>
</comment>
<reference evidence="2 3" key="1">
    <citation type="submission" date="2019-11" db="EMBL/GenBank/DDBJ databases">
        <title>Whole genome sequencing identifies a novel species of the genus Arsenicicoccus isolated from human blood.</title>
        <authorList>
            <person name="Jeong J.H."/>
            <person name="Kweon O.J."/>
            <person name="Kim H.R."/>
            <person name="Kim T.-H."/>
            <person name="Ha S.-M."/>
            <person name="Lee M.-K."/>
        </authorList>
    </citation>
    <scope>NUCLEOTIDE SEQUENCE [LARGE SCALE GENOMIC DNA]</scope>
    <source>
        <strain evidence="2 3">MKL-02</strain>
    </source>
</reference>
<name>A0A6I3IQX4_9MICO</name>
<organism evidence="2 3">
    <name type="scientific">Arsenicicoccus cauae</name>
    <dbReference type="NCBI Taxonomy" id="2663847"/>
    <lineage>
        <taxon>Bacteria</taxon>
        <taxon>Bacillati</taxon>
        <taxon>Actinomycetota</taxon>
        <taxon>Actinomycetes</taxon>
        <taxon>Micrococcales</taxon>
        <taxon>Intrasporangiaceae</taxon>
        <taxon>Arsenicicoccus</taxon>
    </lineage>
</organism>
<dbReference type="Pfam" id="PF18029">
    <property type="entry name" value="Glyoxalase_6"/>
    <property type="match status" value="2"/>
</dbReference>
<protein>
    <recommendedName>
        <fullName evidence="1">Glyoxalase-like domain-containing protein</fullName>
    </recommendedName>
</protein>
<evidence type="ECO:0000259" key="1">
    <source>
        <dbReference type="Pfam" id="PF18029"/>
    </source>
</evidence>
<accession>A0A6I3IQX4</accession>
<dbReference type="RefSeq" id="WP_154593645.1">
    <property type="nucleotide sequence ID" value="NZ_CP171001.1"/>
</dbReference>
<dbReference type="PANTHER" id="PTHR35908:SF1">
    <property type="entry name" value="CONSERVED PROTEIN"/>
    <property type="match status" value="1"/>
</dbReference>
<evidence type="ECO:0000313" key="2">
    <source>
        <dbReference type="EMBL" id="MTB72350.1"/>
    </source>
</evidence>
<dbReference type="Proteomes" id="UP000431092">
    <property type="component" value="Unassembled WGS sequence"/>
</dbReference>
<dbReference type="SUPFAM" id="SSF54593">
    <property type="entry name" value="Glyoxalase/Bleomycin resistance protein/Dihydroxybiphenyl dioxygenase"/>
    <property type="match status" value="1"/>
</dbReference>
<keyword evidence="3" id="KW-1185">Reference proteome</keyword>
<dbReference type="AlphaFoldDB" id="A0A6I3IQX4"/>
<dbReference type="PANTHER" id="PTHR35908">
    <property type="entry name" value="HYPOTHETICAL FUSION PROTEIN"/>
    <property type="match status" value="1"/>
</dbReference>
<dbReference type="InterPro" id="IPR041581">
    <property type="entry name" value="Glyoxalase_6"/>
</dbReference>
<gene>
    <name evidence="2" type="ORF">GGG17_10280</name>
</gene>
<sequence>MALARYVDLTIDAADTATLAMFWSRALGLRMEGDDENGFRLVGDDETDTVWIRPRRASRQERRRVHLDIYAANIDDLVAAGGTLVDQGSYPWDLALDPEQRELGVIVRPSDKRRMYQVVVDSPDPEANAAWWGRVLDTKVHQVPEDPDAAFIEPVPGAPFESIVFARETEPKTVFNSMRFAVSAQTPDVLLLLGASLCEEECPDPRRTYLRDPFGNEFTWVAP</sequence>